<evidence type="ECO:0000313" key="3">
    <source>
        <dbReference type="EMBL" id="KAH3685496.1"/>
    </source>
</evidence>
<feature type="coiled-coil region" evidence="1">
    <location>
        <begin position="663"/>
        <end position="690"/>
    </location>
</feature>
<dbReference type="GO" id="GO:0015631">
    <property type="term" value="F:tubulin binding"/>
    <property type="evidence" value="ECO:0007669"/>
    <property type="project" value="TreeGrafter"/>
</dbReference>
<keyword evidence="1" id="KW-0175">Coiled coil</keyword>
<evidence type="ECO:0000256" key="2">
    <source>
        <dbReference type="SAM" id="MobiDB-lite"/>
    </source>
</evidence>
<dbReference type="GO" id="GO:0005739">
    <property type="term" value="C:mitochondrion"/>
    <property type="evidence" value="ECO:0007669"/>
    <property type="project" value="TreeGrafter"/>
</dbReference>
<feature type="region of interest" description="Disordered" evidence="2">
    <location>
        <begin position="420"/>
        <end position="476"/>
    </location>
</feature>
<feature type="compositionally biased region" description="Acidic residues" evidence="2">
    <location>
        <begin position="464"/>
        <end position="476"/>
    </location>
</feature>
<feature type="coiled-coil region" evidence="1">
    <location>
        <begin position="130"/>
        <end position="287"/>
    </location>
</feature>
<feature type="region of interest" description="Disordered" evidence="2">
    <location>
        <begin position="287"/>
        <end position="327"/>
    </location>
</feature>
<feature type="region of interest" description="Disordered" evidence="2">
    <location>
        <begin position="1"/>
        <end position="89"/>
    </location>
</feature>
<dbReference type="EMBL" id="JAEUBG010001969">
    <property type="protein sequence ID" value="KAH3685496.1"/>
    <property type="molecule type" value="Genomic_DNA"/>
</dbReference>
<feature type="non-terminal residue" evidence="3">
    <location>
        <position position="870"/>
    </location>
</feature>
<dbReference type="GO" id="GO:0000226">
    <property type="term" value="P:microtubule cytoskeleton organization"/>
    <property type="evidence" value="ECO:0007669"/>
    <property type="project" value="TreeGrafter"/>
</dbReference>
<dbReference type="Proteomes" id="UP000774326">
    <property type="component" value="Unassembled WGS sequence"/>
</dbReference>
<dbReference type="GO" id="GO:0005934">
    <property type="term" value="C:cellular bud tip"/>
    <property type="evidence" value="ECO:0007669"/>
    <property type="project" value="TreeGrafter"/>
</dbReference>
<reference evidence="3" key="1">
    <citation type="journal article" date="2021" name="Open Biol.">
        <title>Shared evolutionary footprints suggest mitochondrial oxidative damage underlies multiple complex I losses in fungi.</title>
        <authorList>
            <person name="Schikora-Tamarit M.A."/>
            <person name="Marcet-Houben M."/>
            <person name="Nosek J."/>
            <person name="Gabaldon T."/>
        </authorList>
    </citation>
    <scope>NUCLEOTIDE SEQUENCE</scope>
    <source>
        <strain evidence="3">CBS2887</strain>
    </source>
</reference>
<feature type="compositionally biased region" description="Acidic residues" evidence="2">
    <location>
        <begin position="426"/>
        <end position="437"/>
    </location>
</feature>
<name>A0A9P8Q7P7_WICPI</name>
<dbReference type="InterPro" id="IPR053005">
    <property type="entry name" value="Nuclear_Pos-Cytoskel_Interact"/>
</dbReference>
<comment type="caution">
    <text evidence="3">The sequence shown here is derived from an EMBL/GenBank/DDBJ whole genome shotgun (WGS) entry which is preliminary data.</text>
</comment>
<feature type="compositionally biased region" description="Low complexity" evidence="2">
    <location>
        <begin position="37"/>
        <end position="53"/>
    </location>
</feature>
<organism evidence="3 4">
    <name type="scientific">Wickerhamomyces pijperi</name>
    <name type="common">Yeast</name>
    <name type="synonym">Pichia pijperi</name>
    <dbReference type="NCBI Taxonomy" id="599730"/>
    <lineage>
        <taxon>Eukaryota</taxon>
        <taxon>Fungi</taxon>
        <taxon>Dikarya</taxon>
        <taxon>Ascomycota</taxon>
        <taxon>Saccharomycotina</taxon>
        <taxon>Saccharomycetes</taxon>
        <taxon>Phaffomycetales</taxon>
        <taxon>Wickerhamomycetaceae</taxon>
        <taxon>Wickerhamomyces</taxon>
    </lineage>
</organism>
<keyword evidence="4" id="KW-1185">Reference proteome</keyword>
<protein>
    <submittedName>
        <fullName evidence="3">Uncharacterized protein</fullName>
    </submittedName>
</protein>
<gene>
    <name evidence="3" type="ORF">WICPIJ_003531</name>
</gene>
<dbReference type="OrthoDB" id="2149224at2759"/>
<dbReference type="GO" id="GO:0005938">
    <property type="term" value="C:cell cortex"/>
    <property type="evidence" value="ECO:0007669"/>
    <property type="project" value="TreeGrafter"/>
</dbReference>
<feature type="coiled-coil region" evidence="1">
    <location>
        <begin position="784"/>
        <end position="857"/>
    </location>
</feature>
<feature type="coiled-coil region" evidence="1">
    <location>
        <begin position="330"/>
        <end position="364"/>
    </location>
</feature>
<feature type="compositionally biased region" description="Polar residues" evidence="2">
    <location>
        <begin position="440"/>
        <end position="457"/>
    </location>
</feature>
<dbReference type="AlphaFoldDB" id="A0A9P8Q7P7"/>
<evidence type="ECO:0000256" key="1">
    <source>
        <dbReference type="SAM" id="Coils"/>
    </source>
</evidence>
<sequence>MAPSDHDLKSQLSDIQSRLAEVTPKRASIRRDHSMNPVTSPTSPTSTVPVTSPLLNREDLHAQAQKLSSSLPHPPSHMRPTPTLQPKKSLSNFLSKKDKRVSLPTFDSSKSLSTTAKGQGKEMNFVVGLSENLLQECRKLQAENNQKSTRLKALEDEFAKMKAGNNNLLAKLNDTLVNEEKIKDYNWELELKLQNLSQDFSQMQENYNKQQRELNKQLQLSHDIRSELEEATLNKTHLEQEIMNKRATSVTEVQDLKKHVDELNDVNSRLNDEIDELRVKLDELKTSSTRSRPLSGGLGDIPTLRPSKLATQSDDEGSEPPISPVKDIDINASNVESENLKASLNNANRTIAKLRTQIVKLRGNELMAKNNSVTPSNGSESPESAKKQFSNLKIKKTGLNSPGNRNFQILSNSNRNSKLLYTSDSDSNEELDGDWENFDGSPSKSSATRTPRQQQKLTRPESLIQDESESDGFEDEMEARTVPKPFMSHSLSQELNSLQQPVSSKQVEEYCADHGLILIPEIQYNEKIEGLNGKVQTLQSQYDEQLAKWKQANEMITAEKEMVSLELLKAQESQLHYAQELESLTESKDSISQDLSELRQTHESKVTELLLSNKAIQSQLSESQTETTALTAKLAAMQDTHALELSNLAKEKTTIQDELIQTHDDHAAQIEELHLAKSNLEAELSQTKQAHTVALESLAKERDSIAESHSGLQSTLSQLQISHIAALDVLTKDRDDHKTQLSSARESHQSAVDQLVKDNSAIQSELESAVRAHDSEVLALTGAKDALALELTQTQTKLDSLKDQLIKEKYNHKAELDQLTGKNEALDALISEITGERDTLQAQLSQIKSDNEAAVEQLNSKIASITSELT</sequence>
<accession>A0A9P8Q7P7</accession>
<evidence type="ECO:0000313" key="4">
    <source>
        <dbReference type="Proteomes" id="UP000774326"/>
    </source>
</evidence>
<proteinExistence type="predicted"/>
<dbReference type="PANTHER" id="PTHR28190">
    <property type="entry name" value="NUCLEAR MIGRATION PROTEIN NUM1"/>
    <property type="match status" value="1"/>
</dbReference>
<reference evidence="3" key="2">
    <citation type="submission" date="2021-01" db="EMBL/GenBank/DDBJ databases">
        <authorList>
            <person name="Schikora-Tamarit M.A."/>
        </authorList>
    </citation>
    <scope>NUCLEOTIDE SEQUENCE</scope>
    <source>
        <strain evidence="3">CBS2887</strain>
    </source>
</reference>
<dbReference type="PANTHER" id="PTHR28190:SF1">
    <property type="entry name" value="NUCLEAR MIGRATION PROTEIN NUM1"/>
    <property type="match status" value="1"/>
</dbReference>